<reference evidence="1 2" key="1">
    <citation type="submission" date="2023-07" db="EMBL/GenBank/DDBJ databases">
        <title>Sorghum-associated microbial communities from plants grown in Nebraska, USA.</title>
        <authorList>
            <person name="Schachtman D."/>
        </authorList>
    </citation>
    <scope>NUCLEOTIDE SEQUENCE [LARGE SCALE GENOMIC DNA]</scope>
    <source>
        <strain evidence="1 2">BE198</strain>
    </source>
</reference>
<sequence>MKQALGPLVEQARRLTGDSKLWETHFVFPTSPFTASLYFVLQKDSELQQASDNGACANIAESAVQTLLQYCPELSEFSRESITFTTQEYCNKVHGGNWYHYFK</sequence>
<accession>A0ABU1WFM6</accession>
<keyword evidence="2" id="KW-1185">Reference proteome</keyword>
<protein>
    <submittedName>
        <fullName evidence="1">Uncharacterized protein</fullName>
    </submittedName>
</protein>
<evidence type="ECO:0000313" key="2">
    <source>
        <dbReference type="Proteomes" id="UP001251524"/>
    </source>
</evidence>
<evidence type="ECO:0000313" key="1">
    <source>
        <dbReference type="EMBL" id="MDR7136394.1"/>
    </source>
</evidence>
<organism evidence="1 2">
    <name type="scientific">Lysobacter niastensis</name>
    <dbReference type="NCBI Taxonomy" id="380629"/>
    <lineage>
        <taxon>Bacteria</taxon>
        <taxon>Pseudomonadati</taxon>
        <taxon>Pseudomonadota</taxon>
        <taxon>Gammaproteobacteria</taxon>
        <taxon>Lysobacterales</taxon>
        <taxon>Lysobacteraceae</taxon>
        <taxon>Lysobacter</taxon>
    </lineage>
</organism>
<comment type="caution">
    <text evidence="1">The sequence shown here is derived from an EMBL/GenBank/DDBJ whole genome shotgun (WGS) entry which is preliminary data.</text>
</comment>
<name>A0ABU1WFM6_9GAMM</name>
<dbReference type="EMBL" id="JAVDVY010000005">
    <property type="protein sequence ID" value="MDR7136394.1"/>
    <property type="molecule type" value="Genomic_DNA"/>
</dbReference>
<gene>
    <name evidence="1" type="ORF">J2X06_003633</name>
</gene>
<dbReference type="Proteomes" id="UP001251524">
    <property type="component" value="Unassembled WGS sequence"/>
</dbReference>
<dbReference type="RefSeq" id="WP_310064798.1">
    <property type="nucleotide sequence ID" value="NZ_JAVDVY010000005.1"/>
</dbReference>
<proteinExistence type="predicted"/>